<dbReference type="Proteomes" id="UP000828390">
    <property type="component" value="Unassembled WGS sequence"/>
</dbReference>
<organism evidence="1 2">
    <name type="scientific">Dreissena polymorpha</name>
    <name type="common">Zebra mussel</name>
    <name type="synonym">Mytilus polymorpha</name>
    <dbReference type="NCBI Taxonomy" id="45954"/>
    <lineage>
        <taxon>Eukaryota</taxon>
        <taxon>Metazoa</taxon>
        <taxon>Spiralia</taxon>
        <taxon>Lophotrochozoa</taxon>
        <taxon>Mollusca</taxon>
        <taxon>Bivalvia</taxon>
        <taxon>Autobranchia</taxon>
        <taxon>Heteroconchia</taxon>
        <taxon>Euheterodonta</taxon>
        <taxon>Imparidentia</taxon>
        <taxon>Neoheterodontei</taxon>
        <taxon>Myida</taxon>
        <taxon>Dreissenoidea</taxon>
        <taxon>Dreissenidae</taxon>
        <taxon>Dreissena</taxon>
    </lineage>
</organism>
<evidence type="ECO:0000313" key="2">
    <source>
        <dbReference type="Proteomes" id="UP000828390"/>
    </source>
</evidence>
<reference evidence="1" key="1">
    <citation type="journal article" date="2019" name="bioRxiv">
        <title>The Genome of the Zebra Mussel, Dreissena polymorpha: A Resource for Invasive Species Research.</title>
        <authorList>
            <person name="McCartney M.A."/>
            <person name="Auch B."/>
            <person name="Kono T."/>
            <person name="Mallez S."/>
            <person name="Zhang Y."/>
            <person name="Obille A."/>
            <person name="Becker A."/>
            <person name="Abrahante J.E."/>
            <person name="Garbe J."/>
            <person name="Badalamenti J.P."/>
            <person name="Herman A."/>
            <person name="Mangelson H."/>
            <person name="Liachko I."/>
            <person name="Sullivan S."/>
            <person name="Sone E.D."/>
            <person name="Koren S."/>
            <person name="Silverstein K.A.T."/>
            <person name="Beckman K.B."/>
            <person name="Gohl D.M."/>
        </authorList>
    </citation>
    <scope>NUCLEOTIDE SEQUENCE</scope>
    <source>
        <strain evidence="1">Duluth1</strain>
        <tissue evidence="1">Whole animal</tissue>
    </source>
</reference>
<protein>
    <submittedName>
        <fullName evidence="1">Uncharacterized protein</fullName>
    </submittedName>
</protein>
<gene>
    <name evidence="1" type="ORF">DPMN_074980</name>
</gene>
<sequence>MFFWDGTPSTTPNLDLDEIKTQLQELQSNMRNEMIELKQGFRSSLSTTKKELMNEIPGNEKTKQTFFELVKDEIENTQRIETMENEIKSNKETFATIDTTIMKLKENNENKQQQLEKSITDNMESIRQTIETTANDFGKKNDTTKGIVNILEIKHTTTEKKVKDFEMKFSTQEQLLDNMPSFIEDAKQQVEQLNIAMDKSKEVLKKYGDTQKIIQQNTFDKGIYINRVHCNNYPHAFRRKSGDIVVISVFCPSVRPAHYRLLHYKQ</sequence>
<dbReference type="EMBL" id="JAIWYP010000015">
    <property type="protein sequence ID" value="KAH3700017.1"/>
    <property type="molecule type" value="Genomic_DNA"/>
</dbReference>
<comment type="caution">
    <text evidence="1">The sequence shown here is derived from an EMBL/GenBank/DDBJ whole genome shotgun (WGS) entry which is preliminary data.</text>
</comment>
<name>A0A9D3YGC2_DREPO</name>
<keyword evidence="2" id="KW-1185">Reference proteome</keyword>
<proteinExistence type="predicted"/>
<dbReference type="AlphaFoldDB" id="A0A9D3YGC2"/>
<accession>A0A9D3YGC2</accession>
<evidence type="ECO:0000313" key="1">
    <source>
        <dbReference type="EMBL" id="KAH3700017.1"/>
    </source>
</evidence>
<reference evidence="1" key="2">
    <citation type="submission" date="2020-11" db="EMBL/GenBank/DDBJ databases">
        <authorList>
            <person name="McCartney M.A."/>
            <person name="Auch B."/>
            <person name="Kono T."/>
            <person name="Mallez S."/>
            <person name="Becker A."/>
            <person name="Gohl D.M."/>
            <person name="Silverstein K.A.T."/>
            <person name="Koren S."/>
            <person name="Bechman K.B."/>
            <person name="Herman A."/>
            <person name="Abrahante J.E."/>
            <person name="Garbe J."/>
        </authorList>
    </citation>
    <scope>NUCLEOTIDE SEQUENCE</scope>
    <source>
        <strain evidence="1">Duluth1</strain>
        <tissue evidence="1">Whole animal</tissue>
    </source>
</reference>